<dbReference type="Pfam" id="PF02954">
    <property type="entry name" value="HTH_8"/>
    <property type="match status" value="1"/>
</dbReference>
<evidence type="ECO:0000259" key="2">
    <source>
        <dbReference type="Pfam" id="PF02954"/>
    </source>
</evidence>
<dbReference type="SUPFAM" id="SSF46689">
    <property type="entry name" value="Homeodomain-like"/>
    <property type="match status" value="1"/>
</dbReference>
<organism evidence="3 4">
    <name type="scientific">SAR86 cluster bacterium</name>
    <dbReference type="NCBI Taxonomy" id="2030880"/>
    <lineage>
        <taxon>Bacteria</taxon>
        <taxon>Pseudomonadati</taxon>
        <taxon>Pseudomonadota</taxon>
        <taxon>Gammaproteobacteria</taxon>
        <taxon>SAR86 cluster</taxon>
    </lineage>
</organism>
<feature type="domain" description="DNA binding HTH" evidence="2">
    <location>
        <begin position="72"/>
        <end position="110"/>
    </location>
</feature>
<protein>
    <submittedName>
        <fullName evidence="3">Sigma-54-dependent Fis family transcriptional regulator</fullName>
    </submittedName>
</protein>
<evidence type="ECO:0000313" key="4">
    <source>
        <dbReference type="Proteomes" id="UP000754644"/>
    </source>
</evidence>
<proteinExistence type="predicted"/>
<dbReference type="InterPro" id="IPR002197">
    <property type="entry name" value="HTH_Fis"/>
</dbReference>
<name>A0A973A8J4_9GAMM</name>
<accession>A0A973A8J4</accession>
<feature type="non-terminal residue" evidence="3">
    <location>
        <position position="1"/>
    </location>
</feature>
<feature type="region of interest" description="Disordered" evidence="1">
    <location>
        <begin position="40"/>
        <end position="64"/>
    </location>
</feature>
<dbReference type="InterPro" id="IPR009057">
    <property type="entry name" value="Homeodomain-like_sf"/>
</dbReference>
<dbReference type="Proteomes" id="UP000754644">
    <property type="component" value="Unassembled WGS sequence"/>
</dbReference>
<dbReference type="EMBL" id="JABMOJ010000199">
    <property type="protein sequence ID" value="NQV64783.1"/>
    <property type="molecule type" value="Genomic_DNA"/>
</dbReference>
<dbReference type="AlphaFoldDB" id="A0A973A8J4"/>
<reference evidence="3" key="1">
    <citation type="submission" date="2020-05" db="EMBL/GenBank/DDBJ databases">
        <title>Sulfur intermediates as new biogeochemical hubs in an aquatic model microbial ecosystem.</title>
        <authorList>
            <person name="Vigneron A."/>
        </authorList>
    </citation>
    <scope>NUCLEOTIDE SEQUENCE</scope>
    <source>
        <strain evidence="3">Bin.250</strain>
    </source>
</reference>
<comment type="caution">
    <text evidence="3">The sequence shown here is derived from an EMBL/GenBank/DDBJ whole genome shotgun (WGS) entry which is preliminary data.</text>
</comment>
<gene>
    <name evidence="3" type="ORF">HQ497_05395</name>
</gene>
<evidence type="ECO:0000313" key="3">
    <source>
        <dbReference type="EMBL" id="NQV64783.1"/>
    </source>
</evidence>
<evidence type="ECO:0000256" key="1">
    <source>
        <dbReference type="SAM" id="MobiDB-lite"/>
    </source>
</evidence>
<dbReference type="Gene3D" id="1.10.10.60">
    <property type="entry name" value="Homeodomain-like"/>
    <property type="match status" value="1"/>
</dbReference>
<dbReference type="PRINTS" id="PR01590">
    <property type="entry name" value="HTHFIS"/>
</dbReference>
<sequence>LQNAIQHAGVLNNGKVVEAAMLSMTISQSCAVYRPGLDHPPSTRFSTHPGRVDQAVQADSADQDDQVGIEPLWLVERRAIESAINQCAGNVHKAADCLKVAPSTLYRKLQTWSVSANQSRGAA</sequence>
<dbReference type="GO" id="GO:0043565">
    <property type="term" value="F:sequence-specific DNA binding"/>
    <property type="evidence" value="ECO:0007669"/>
    <property type="project" value="InterPro"/>
</dbReference>